<dbReference type="Pfam" id="PF07883">
    <property type="entry name" value="Cupin_2"/>
    <property type="match status" value="1"/>
</dbReference>
<dbReference type="Proteomes" id="UP000051063">
    <property type="component" value="Unassembled WGS sequence"/>
</dbReference>
<keyword evidence="3" id="KW-1185">Reference proteome</keyword>
<evidence type="ECO:0000313" key="2">
    <source>
        <dbReference type="EMBL" id="KQL43654.1"/>
    </source>
</evidence>
<accession>A0ABR5N0K0</accession>
<dbReference type="Gene3D" id="2.60.120.10">
    <property type="entry name" value="Jelly Rolls"/>
    <property type="match status" value="1"/>
</dbReference>
<dbReference type="EMBL" id="LJJB01000015">
    <property type="protein sequence ID" value="KQL43654.1"/>
    <property type="molecule type" value="Genomic_DNA"/>
</dbReference>
<name>A0ABR5N0K0_BRECH</name>
<dbReference type="PANTHER" id="PTHR36114:SF1">
    <property type="entry name" value="16.7 KDA PROTEIN IN WHIE LOCUS"/>
    <property type="match status" value="1"/>
</dbReference>
<dbReference type="InterPro" id="IPR014710">
    <property type="entry name" value="RmlC-like_jellyroll"/>
</dbReference>
<sequence length="115" mass="12990">MTSKVSKENAEHYVWGEVCDGWHLVKGQELSVIHERMPGNTAEVRHYHERSRQFFFVLSGQAVLEVEGVRHTIGSQEGVEVPSGAAHQMKNEGEDAMEFLVISQPTTRGDRINEE</sequence>
<dbReference type="SUPFAM" id="SSF51182">
    <property type="entry name" value="RmlC-like cupins"/>
    <property type="match status" value="1"/>
</dbReference>
<comment type="caution">
    <text evidence="2">The sequence shown here is derived from an EMBL/GenBank/DDBJ whole genome shotgun (WGS) entry which is preliminary data.</text>
</comment>
<evidence type="ECO:0000259" key="1">
    <source>
        <dbReference type="Pfam" id="PF07883"/>
    </source>
</evidence>
<dbReference type="InterPro" id="IPR013096">
    <property type="entry name" value="Cupin_2"/>
</dbReference>
<gene>
    <name evidence="2" type="ORF">AN963_29060</name>
</gene>
<dbReference type="InterPro" id="IPR052044">
    <property type="entry name" value="PKS_Associated_Protein"/>
</dbReference>
<dbReference type="PANTHER" id="PTHR36114">
    <property type="entry name" value="16.7 KDA PROTEIN IN WHIE LOCUS"/>
    <property type="match status" value="1"/>
</dbReference>
<protein>
    <submittedName>
        <fullName evidence="2">Cupin</fullName>
    </submittedName>
</protein>
<evidence type="ECO:0000313" key="3">
    <source>
        <dbReference type="Proteomes" id="UP000051063"/>
    </source>
</evidence>
<feature type="domain" description="Cupin type-2" evidence="1">
    <location>
        <begin position="37"/>
        <end position="102"/>
    </location>
</feature>
<organism evidence="2 3">
    <name type="scientific">Brevibacillus choshinensis</name>
    <dbReference type="NCBI Taxonomy" id="54911"/>
    <lineage>
        <taxon>Bacteria</taxon>
        <taxon>Bacillati</taxon>
        <taxon>Bacillota</taxon>
        <taxon>Bacilli</taxon>
        <taxon>Bacillales</taxon>
        <taxon>Paenibacillaceae</taxon>
        <taxon>Brevibacillus</taxon>
    </lineage>
</organism>
<dbReference type="RefSeq" id="WP_055748190.1">
    <property type="nucleotide sequence ID" value="NZ_LJJB01000015.1"/>
</dbReference>
<dbReference type="InterPro" id="IPR011051">
    <property type="entry name" value="RmlC_Cupin_sf"/>
</dbReference>
<proteinExistence type="predicted"/>
<reference evidence="2 3" key="1">
    <citation type="submission" date="2015-09" db="EMBL/GenBank/DDBJ databases">
        <title>Genome sequencing project for genomic taxonomy and phylogenomics of Bacillus-like bacteria.</title>
        <authorList>
            <person name="Liu B."/>
            <person name="Wang J."/>
            <person name="Zhu Y."/>
            <person name="Liu G."/>
            <person name="Chen Q."/>
            <person name="Chen Z."/>
            <person name="Lan J."/>
            <person name="Che J."/>
            <person name="Ge C."/>
            <person name="Shi H."/>
            <person name="Pan Z."/>
            <person name="Liu X."/>
        </authorList>
    </citation>
    <scope>NUCLEOTIDE SEQUENCE [LARGE SCALE GENOMIC DNA]</scope>
    <source>
        <strain evidence="2 3">DSM 8552</strain>
    </source>
</reference>